<reference evidence="7" key="1">
    <citation type="submission" date="2025-08" db="UniProtKB">
        <authorList>
            <consortium name="RefSeq"/>
        </authorList>
    </citation>
    <scope>IDENTIFICATION</scope>
    <source>
        <tissue evidence="7">Testes</tissue>
    </source>
</reference>
<dbReference type="Gene3D" id="1.20.1250.20">
    <property type="entry name" value="MFS general substrate transporter like domains"/>
    <property type="match status" value="2"/>
</dbReference>
<dbReference type="PANTHER" id="PTHR11662:SF454">
    <property type="entry name" value="SIALIN-LIKE"/>
    <property type="match status" value="1"/>
</dbReference>
<comment type="subcellular location">
    <subcellularLocation>
        <location evidence="1">Membrane</location>
        <topology evidence="1">Multi-pass membrane protein</topology>
    </subcellularLocation>
</comment>
<keyword evidence="3 5" id="KW-1133">Transmembrane helix</keyword>
<protein>
    <submittedName>
        <fullName evidence="7">Sialin-like</fullName>
    </submittedName>
</protein>
<gene>
    <name evidence="7" type="primary">LOC102803163</name>
</gene>
<dbReference type="GeneID" id="102803163"/>
<dbReference type="RefSeq" id="XP_006822250.1">
    <property type="nucleotide sequence ID" value="XM_006822187.1"/>
</dbReference>
<feature type="transmembrane region" description="Helical" evidence="5">
    <location>
        <begin position="224"/>
        <end position="243"/>
    </location>
</feature>
<evidence type="ECO:0000313" key="6">
    <source>
        <dbReference type="Proteomes" id="UP000694865"/>
    </source>
</evidence>
<feature type="transmembrane region" description="Helical" evidence="5">
    <location>
        <begin position="135"/>
        <end position="157"/>
    </location>
</feature>
<name>A0ABM0MQF9_SACKO</name>
<feature type="transmembrane region" description="Helical" evidence="5">
    <location>
        <begin position="283"/>
        <end position="304"/>
    </location>
</feature>
<sequence length="360" mass="40153">MVKTTTNEQSVNDTRMQCNIDSNTHDNTVEILKQKGDEFDWSSYQQGLVLSAYLYGHICSQFIYLSLTRITGPYYINFISLLISGLLSMLTPASAGLGFGACFAVQFMLGVLQFTNLVIYSMWESWSPAEERSKLLSFATSGCASLLLSFMWLWLVFESPDDHPRISETERRYIKQSNAITCMKQNGMLSSLTAFCVWAFMMFFGWLSQVIVRRRNMSVINTRRMFTLLSMILPAALLIIVAYTGCNEALTVSLVAISAGFSGTSSAAFKVNVFEIAPSYGGVIYSVISFISCLSGLLAPALIGALNNNKNLLLRWQIVCWIASIVNIIGAVVFLVTLRVDVQKWAMVDNNQQSTEYKPL</sequence>
<feature type="transmembrane region" description="Helical" evidence="5">
    <location>
        <begin position="97"/>
        <end position="123"/>
    </location>
</feature>
<dbReference type="SUPFAM" id="SSF103473">
    <property type="entry name" value="MFS general substrate transporter"/>
    <property type="match status" value="1"/>
</dbReference>
<proteinExistence type="predicted"/>
<dbReference type="PANTHER" id="PTHR11662">
    <property type="entry name" value="SOLUTE CARRIER FAMILY 17"/>
    <property type="match status" value="1"/>
</dbReference>
<evidence type="ECO:0000256" key="1">
    <source>
        <dbReference type="ARBA" id="ARBA00004141"/>
    </source>
</evidence>
<dbReference type="Proteomes" id="UP000694865">
    <property type="component" value="Unplaced"/>
</dbReference>
<evidence type="ECO:0000256" key="2">
    <source>
        <dbReference type="ARBA" id="ARBA00022692"/>
    </source>
</evidence>
<evidence type="ECO:0000256" key="4">
    <source>
        <dbReference type="ARBA" id="ARBA00023136"/>
    </source>
</evidence>
<keyword evidence="2 5" id="KW-0812">Transmembrane</keyword>
<evidence type="ECO:0000256" key="3">
    <source>
        <dbReference type="ARBA" id="ARBA00022989"/>
    </source>
</evidence>
<dbReference type="InterPro" id="IPR050382">
    <property type="entry name" value="MFS_Na/Anion_cotransporter"/>
</dbReference>
<evidence type="ECO:0000256" key="5">
    <source>
        <dbReference type="SAM" id="Phobius"/>
    </source>
</evidence>
<feature type="transmembrane region" description="Helical" evidence="5">
    <location>
        <begin position="74"/>
        <end position="91"/>
    </location>
</feature>
<keyword evidence="6" id="KW-1185">Reference proteome</keyword>
<evidence type="ECO:0000313" key="7">
    <source>
        <dbReference type="RefSeq" id="XP_006822250.1"/>
    </source>
</evidence>
<accession>A0ABM0MQF9</accession>
<feature type="transmembrane region" description="Helical" evidence="5">
    <location>
        <begin position="192"/>
        <end position="212"/>
    </location>
</feature>
<feature type="transmembrane region" description="Helical" evidence="5">
    <location>
        <begin position="316"/>
        <end position="338"/>
    </location>
</feature>
<organism evidence="6 7">
    <name type="scientific">Saccoglossus kowalevskii</name>
    <name type="common">Acorn worm</name>
    <dbReference type="NCBI Taxonomy" id="10224"/>
    <lineage>
        <taxon>Eukaryota</taxon>
        <taxon>Metazoa</taxon>
        <taxon>Hemichordata</taxon>
        <taxon>Enteropneusta</taxon>
        <taxon>Harrimaniidae</taxon>
        <taxon>Saccoglossus</taxon>
    </lineage>
</organism>
<dbReference type="InterPro" id="IPR036259">
    <property type="entry name" value="MFS_trans_sf"/>
</dbReference>
<keyword evidence="4 5" id="KW-0472">Membrane</keyword>
<feature type="transmembrane region" description="Helical" evidence="5">
    <location>
        <begin position="249"/>
        <end position="271"/>
    </location>
</feature>